<dbReference type="Proteomes" id="UP001183794">
    <property type="component" value="Unassembled WGS sequence"/>
</dbReference>
<evidence type="ECO:0000259" key="4">
    <source>
        <dbReference type="PROSITE" id="PS50042"/>
    </source>
</evidence>
<proteinExistence type="predicted"/>
<keyword evidence="3" id="KW-0804">Transcription</keyword>
<dbReference type="InterPro" id="IPR050397">
    <property type="entry name" value="Env_Response_Regulators"/>
</dbReference>
<dbReference type="PROSITE" id="PS50042">
    <property type="entry name" value="CNMP_BINDING_3"/>
    <property type="match status" value="1"/>
</dbReference>
<organism evidence="6 7">
    <name type="scientific">Enteractinococcus fodinae</name>
    <dbReference type="NCBI Taxonomy" id="684663"/>
    <lineage>
        <taxon>Bacteria</taxon>
        <taxon>Bacillati</taxon>
        <taxon>Actinomycetota</taxon>
        <taxon>Actinomycetes</taxon>
        <taxon>Micrococcales</taxon>
        <taxon>Micrococcaceae</taxon>
    </lineage>
</organism>
<sequence length="239" mass="26156">MTMHELPLRDVTVHDDNCVRRVPIFAGLTPAQQDLVATMARPRMLADGELVHGVGEQTGLMFVVHSGAVKVSRLLPSGRTQLLRVVSPGETLGEYAFLTGSAPLEEAQAIDDARLCVFVHDDLTSLIQHYPDIAQRMLRTLGERLAQTEHQLTLNSQSVEVRIADYLLQQPLLRGPEQTGMRVRLPLNKKDIASLLGTTPESLSRALGRLRTKGAIDIADEVVTIVDPEALESLVSGDD</sequence>
<dbReference type="Gene3D" id="2.60.120.10">
    <property type="entry name" value="Jelly Rolls"/>
    <property type="match status" value="1"/>
</dbReference>
<dbReference type="InterPro" id="IPR000595">
    <property type="entry name" value="cNMP-bd_dom"/>
</dbReference>
<feature type="domain" description="HTH crp-type" evidence="5">
    <location>
        <begin position="157"/>
        <end position="229"/>
    </location>
</feature>
<accession>A0ABU2B099</accession>
<dbReference type="InterPro" id="IPR018490">
    <property type="entry name" value="cNMP-bd_dom_sf"/>
</dbReference>
<dbReference type="SUPFAM" id="SSF46785">
    <property type="entry name" value="Winged helix' DNA-binding domain"/>
    <property type="match status" value="1"/>
</dbReference>
<comment type="caution">
    <text evidence="6">The sequence shown here is derived from an EMBL/GenBank/DDBJ whole genome shotgun (WGS) entry which is preliminary data.</text>
</comment>
<dbReference type="InterPro" id="IPR014710">
    <property type="entry name" value="RmlC-like_jellyroll"/>
</dbReference>
<feature type="domain" description="Cyclic nucleotide-binding" evidence="4">
    <location>
        <begin position="24"/>
        <end position="144"/>
    </location>
</feature>
<dbReference type="Gene3D" id="1.10.10.10">
    <property type="entry name" value="Winged helix-like DNA-binding domain superfamily/Winged helix DNA-binding domain"/>
    <property type="match status" value="1"/>
</dbReference>
<dbReference type="InterPro" id="IPR036390">
    <property type="entry name" value="WH_DNA-bd_sf"/>
</dbReference>
<dbReference type="InterPro" id="IPR036388">
    <property type="entry name" value="WH-like_DNA-bd_sf"/>
</dbReference>
<protein>
    <submittedName>
        <fullName evidence="6">CRP/FNR family transcriptional regulator</fullName>
    </submittedName>
</protein>
<dbReference type="SMART" id="SM00419">
    <property type="entry name" value="HTH_CRP"/>
    <property type="match status" value="1"/>
</dbReference>
<dbReference type="Pfam" id="PF13545">
    <property type="entry name" value="HTH_Crp_2"/>
    <property type="match status" value="1"/>
</dbReference>
<dbReference type="SUPFAM" id="SSF51206">
    <property type="entry name" value="cAMP-binding domain-like"/>
    <property type="match status" value="1"/>
</dbReference>
<name>A0ABU2B099_9MICC</name>
<keyword evidence="7" id="KW-1185">Reference proteome</keyword>
<gene>
    <name evidence="6" type="ORF">J2S62_001290</name>
</gene>
<dbReference type="PANTHER" id="PTHR24567">
    <property type="entry name" value="CRP FAMILY TRANSCRIPTIONAL REGULATORY PROTEIN"/>
    <property type="match status" value="1"/>
</dbReference>
<dbReference type="SMART" id="SM00100">
    <property type="entry name" value="cNMP"/>
    <property type="match status" value="1"/>
</dbReference>
<dbReference type="Pfam" id="PF00027">
    <property type="entry name" value="cNMP_binding"/>
    <property type="match status" value="1"/>
</dbReference>
<evidence type="ECO:0000313" key="6">
    <source>
        <dbReference type="EMBL" id="MDR7347033.1"/>
    </source>
</evidence>
<evidence type="ECO:0000256" key="2">
    <source>
        <dbReference type="ARBA" id="ARBA00023125"/>
    </source>
</evidence>
<dbReference type="InterPro" id="IPR012318">
    <property type="entry name" value="HTH_CRP"/>
</dbReference>
<reference evidence="6 7" key="1">
    <citation type="submission" date="2023-07" db="EMBL/GenBank/DDBJ databases">
        <title>Sequencing the genomes of 1000 actinobacteria strains.</title>
        <authorList>
            <person name="Klenk H.-P."/>
        </authorList>
    </citation>
    <scope>NUCLEOTIDE SEQUENCE [LARGE SCALE GENOMIC DNA]</scope>
    <source>
        <strain evidence="6 7">DSM 22966</strain>
    </source>
</reference>
<dbReference type="PROSITE" id="PS51063">
    <property type="entry name" value="HTH_CRP_2"/>
    <property type="match status" value="1"/>
</dbReference>
<dbReference type="EMBL" id="JAVDYJ010000001">
    <property type="protein sequence ID" value="MDR7347033.1"/>
    <property type="molecule type" value="Genomic_DNA"/>
</dbReference>
<dbReference type="CDD" id="cd00038">
    <property type="entry name" value="CAP_ED"/>
    <property type="match status" value="1"/>
</dbReference>
<dbReference type="PRINTS" id="PR00034">
    <property type="entry name" value="HTHCRP"/>
</dbReference>
<dbReference type="PANTHER" id="PTHR24567:SF26">
    <property type="entry name" value="REGULATORY PROTEIN YEIL"/>
    <property type="match status" value="1"/>
</dbReference>
<evidence type="ECO:0000256" key="1">
    <source>
        <dbReference type="ARBA" id="ARBA00023015"/>
    </source>
</evidence>
<keyword evidence="2" id="KW-0238">DNA-binding</keyword>
<evidence type="ECO:0000313" key="7">
    <source>
        <dbReference type="Proteomes" id="UP001183794"/>
    </source>
</evidence>
<keyword evidence="1" id="KW-0805">Transcription regulation</keyword>
<evidence type="ECO:0000259" key="5">
    <source>
        <dbReference type="PROSITE" id="PS51063"/>
    </source>
</evidence>
<evidence type="ECO:0000256" key="3">
    <source>
        <dbReference type="ARBA" id="ARBA00023163"/>
    </source>
</evidence>